<feature type="transmembrane region" description="Helical" evidence="1">
    <location>
        <begin position="492"/>
        <end position="511"/>
    </location>
</feature>
<proteinExistence type="predicted"/>
<dbReference type="Proteomes" id="UP001159405">
    <property type="component" value="Unassembled WGS sequence"/>
</dbReference>
<feature type="transmembrane region" description="Helical" evidence="1">
    <location>
        <begin position="41"/>
        <end position="60"/>
    </location>
</feature>
<comment type="caution">
    <text evidence="2">The sequence shown here is derived from an EMBL/GenBank/DDBJ whole genome shotgun (WGS) entry which is preliminary data.</text>
</comment>
<gene>
    <name evidence="2" type="ORF">PLOB_00004568</name>
</gene>
<feature type="transmembrane region" description="Helical" evidence="1">
    <location>
        <begin position="309"/>
        <end position="328"/>
    </location>
</feature>
<evidence type="ECO:0008006" key="4">
    <source>
        <dbReference type="Google" id="ProtNLM"/>
    </source>
</evidence>
<evidence type="ECO:0000313" key="3">
    <source>
        <dbReference type="Proteomes" id="UP001159405"/>
    </source>
</evidence>
<accession>A0ABN8NA62</accession>
<protein>
    <recommendedName>
        <fullName evidence="4">Transmembrane protein</fullName>
    </recommendedName>
</protein>
<reference evidence="2 3" key="1">
    <citation type="submission" date="2022-05" db="EMBL/GenBank/DDBJ databases">
        <authorList>
            <consortium name="Genoscope - CEA"/>
            <person name="William W."/>
        </authorList>
    </citation>
    <scope>NUCLEOTIDE SEQUENCE [LARGE SCALE GENOMIC DNA]</scope>
</reference>
<keyword evidence="1" id="KW-0472">Membrane</keyword>
<organism evidence="2 3">
    <name type="scientific">Porites lobata</name>
    <dbReference type="NCBI Taxonomy" id="104759"/>
    <lineage>
        <taxon>Eukaryota</taxon>
        <taxon>Metazoa</taxon>
        <taxon>Cnidaria</taxon>
        <taxon>Anthozoa</taxon>
        <taxon>Hexacorallia</taxon>
        <taxon>Scleractinia</taxon>
        <taxon>Fungiina</taxon>
        <taxon>Poritidae</taxon>
        <taxon>Porites</taxon>
    </lineage>
</organism>
<feature type="transmembrane region" description="Helical" evidence="1">
    <location>
        <begin position="97"/>
        <end position="118"/>
    </location>
</feature>
<dbReference type="EMBL" id="CALNXK010000012">
    <property type="protein sequence ID" value="CAH3044957.1"/>
    <property type="molecule type" value="Genomic_DNA"/>
</dbReference>
<feature type="transmembrane region" description="Helical" evidence="1">
    <location>
        <begin position="340"/>
        <end position="359"/>
    </location>
</feature>
<name>A0ABN8NA62_9CNID</name>
<feature type="transmembrane region" description="Helical" evidence="1">
    <location>
        <begin position="379"/>
        <end position="401"/>
    </location>
</feature>
<feature type="transmembrane region" description="Helical" evidence="1">
    <location>
        <begin position="66"/>
        <end position="85"/>
    </location>
</feature>
<sequence length="551" mass="62611">MRVYMSFHPSSHSLCNESLVFKDLNATAFATQVITASYSMLFYLILLLLSALGVCFKPFVKLFSSHSAFILFLVGLIITSIDVFTKSNDSTISLYHRLVAVFLVGVVFILFGAGLFFVKPTGSSNRRTLGQHQPSMGLLVTVITLPLITTELLILLAAHASRDETPQSLRNVWMLNVIKDGQYVVQKLIQVAVYAWLRNSRVRDYYKENAQFYFKVLAFFNFMRWVDAQVNLNKTVLKDDARSVYGNWFDVLYELYKALLIDYRLLCTLLFLEHSIQIKNETDDPEELVDDQSLTRRVMTSSRRQNRNIGFIVGICCLLAPFTCGLYYVRKLELSVYTRAVATVLNSFCILGCGLVLLLKNNLDFDKRDQDPAGVKIMVCCLGAVAFTSLMIKAALAEFWSVGYHNYLWAGVELVARGLTTLFLMVLYLKVHARALPLRNPDVRINHFLVPVLMLGIMAAFASSLVDEYIGPLDLKISCEIKEESLQILHEAGLPMLLGFLIHVCLHFLFVQTRFGFIRVSHKNQETSPLLTSRPEFKDDQLYSEHRDTVM</sequence>
<evidence type="ECO:0000313" key="2">
    <source>
        <dbReference type="EMBL" id="CAH3044957.1"/>
    </source>
</evidence>
<evidence type="ECO:0000256" key="1">
    <source>
        <dbReference type="SAM" id="Phobius"/>
    </source>
</evidence>
<keyword evidence="1" id="KW-0812">Transmembrane</keyword>
<feature type="transmembrane region" description="Helical" evidence="1">
    <location>
        <begin position="448"/>
        <end position="466"/>
    </location>
</feature>
<feature type="transmembrane region" description="Helical" evidence="1">
    <location>
        <begin position="138"/>
        <end position="160"/>
    </location>
</feature>
<keyword evidence="3" id="KW-1185">Reference proteome</keyword>
<feature type="transmembrane region" description="Helical" evidence="1">
    <location>
        <begin position="407"/>
        <end position="428"/>
    </location>
</feature>
<keyword evidence="1" id="KW-1133">Transmembrane helix</keyword>